<evidence type="ECO:0000259" key="4">
    <source>
        <dbReference type="PROSITE" id="PS50048"/>
    </source>
</evidence>
<dbReference type="PANTHER" id="PTHR46910:SF9">
    <property type="entry name" value="MISCELLANEOUS ZN(II)2CYS6 TRANSCRIPTION FACTOR (EUROFUNG)"/>
    <property type="match status" value="1"/>
</dbReference>
<feature type="compositionally biased region" description="Polar residues" evidence="3">
    <location>
        <begin position="48"/>
        <end position="65"/>
    </location>
</feature>
<dbReference type="AlphaFoldDB" id="A0A1E3NTN0"/>
<dbReference type="Proteomes" id="UP000094455">
    <property type="component" value="Unassembled WGS sequence"/>
</dbReference>
<feature type="region of interest" description="Disordered" evidence="3">
    <location>
        <begin position="132"/>
        <end position="157"/>
    </location>
</feature>
<dbReference type="GO" id="GO:0006351">
    <property type="term" value="P:DNA-templated transcription"/>
    <property type="evidence" value="ECO:0007669"/>
    <property type="project" value="InterPro"/>
</dbReference>
<evidence type="ECO:0000256" key="1">
    <source>
        <dbReference type="ARBA" id="ARBA00022723"/>
    </source>
</evidence>
<keyword evidence="1" id="KW-0479">Metal-binding</keyword>
<dbReference type="Pfam" id="PF04082">
    <property type="entry name" value="Fungal_trans"/>
    <property type="match status" value="1"/>
</dbReference>
<gene>
    <name evidence="5" type="ORF">PICMEDRAFT_101634</name>
</gene>
<dbReference type="PROSITE" id="PS00463">
    <property type="entry name" value="ZN2_CY6_FUNGAL_1"/>
    <property type="match status" value="1"/>
</dbReference>
<feature type="region of interest" description="Disordered" evidence="3">
    <location>
        <begin position="1"/>
        <end position="34"/>
    </location>
</feature>
<evidence type="ECO:0000256" key="2">
    <source>
        <dbReference type="ARBA" id="ARBA00023242"/>
    </source>
</evidence>
<feature type="domain" description="Zn(2)-C6 fungal-type" evidence="4">
    <location>
        <begin position="73"/>
        <end position="103"/>
    </location>
</feature>
<keyword evidence="2" id="KW-0539">Nucleus</keyword>
<sequence length="899" mass="101034">MNLVEQMNNIPTSSLPSPNAHSVSSTTSISLRKDSDQTASFTGFKDINYSQSSDPSEGASTSTHAQTPYNQYACIRCRRLKKKCSKELPKCANCDRQAECCEYVERKNKRKSSISHNSVSIIKLKKLRSSSDRKADGIDDGGNPLSGSNSDSFSDSEATTDIPSILLANSQYSVSKHSADTTDIRHRRTISNPTKLAALSGTTFPTNDILYSSAAPFSTPYTYNRGSSLPSPKSSNIRTTPTIQLPPIRQISTKINQPAGQDDQLPTLGSYSLQQSINPLVNNNTANIRGDPPNNSALESNILPSIPKQLMKSHLAHFSDSSPGSPFVTSSSASYMASYQSNISSDEIKSRKLSISASLSSSSQREKTFLLPSKQLLKAEDLSILNQDTNFVRSNGLFDISPPNSLEQDLLNLIFKKMGFIDESILTTITNHNPQLDYQNTLGLLSKLLIFLDQKVMFEKLKEFKETSFNWNETSIQNRENYFASIEFLLIYTCSILVTNRQARIVNSNYHKLVFTMAYKLFQKKSFPVTRVQILRIMMLFEIITLLDNSDLDTAWFIHSNLSSYSLKWELNRIMKRKNLSGVTLSELEYTNRLFWSIFVAGSLICSTLGQQPKFSLNDIDVPLPIAITKDEEARIVTQVIIINMCKIQSQIISELYVSNAKSQINNDSERFAILSALRQDADTWYNDCRVSLSRIPQLLHENKLKIEPDVRSNIDESFGMNLQAFAAWVSQEYYYTLTQLFKSSNLFPKPEIPNFTVISNATYQNTALLQDLILSKKIPNSSFVLYRFANTSLSVLVSFYKEMFSVADCRELLQNMLNIWRCGNDSLSRSCYICISEVRSLLIPTFTDTGKENDVLKLGESSAKSLLESIHHFTEIMDQHGFSISIDNEYITSCESND</sequence>
<dbReference type="PANTHER" id="PTHR46910">
    <property type="entry name" value="TRANSCRIPTION FACTOR PDR1"/>
    <property type="match status" value="1"/>
</dbReference>
<dbReference type="GO" id="GO:0003677">
    <property type="term" value="F:DNA binding"/>
    <property type="evidence" value="ECO:0007669"/>
    <property type="project" value="InterPro"/>
</dbReference>
<dbReference type="STRING" id="763406.A0A1E3NTN0"/>
<name>A0A1E3NTN0_9ASCO</name>
<dbReference type="CDD" id="cd00067">
    <property type="entry name" value="GAL4"/>
    <property type="match status" value="1"/>
</dbReference>
<dbReference type="SUPFAM" id="SSF57701">
    <property type="entry name" value="Zn2/Cys6 DNA-binding domain"/>
    <property type="match status" value="1"/>
</dbReference>
<dbReference type="RefSeq" id="XP_019020547.1">
    <property type="nucleotide sequence ID" value="XM_019159642.1"/>
</dbReference>
<dbReference type="PROSITE" id="PS50048">
    <property type="entry name" value="ZN2_CY6_FUNGAL_2"/>
    <property type="match status" value="1"/>
</dbReference>
<dbReference type="CDD" id="cd12148">
    <property type="entry name" value="fungal_TF_MHR"/>
    <property type="match status" value="1"/>
</dbReference>
<accession>A0A1E3NTN0</accession>
<feature type="compositionally biased region" description="Low complexity" evidence="3">
    <location>
        <begin position="146"/>
        <end position="156"/>
    </location>
</feature>
<dbReference type="InterPro" id="IPR050987">
    <property type="entry name" value="AtrR-like"/>
</dbReference>
<dbReference type="EMBL" id="KV454001">
    <property type="protein sequence ID" value="ODQ49434.1"/>
    <property type="molecule type" value="Genomic_DNA"/>
</dbReference>
<dbReference type="InterPro" id="IPR001138">
    <property type="entry name" value="Zn2Cys6_DnaBD"/>
</dbReference>
<dbReference type="GeneID" id="30176329"/>
<dbReference type="GO" id="GO:0000981">
    <property type="term" value="F:DNA-binding transcription factor activity, RNA polymerase II-specific"/>
    <property type="evidence" value="ECO:0007669"/>
    <property type="project" value="InterPro"/>
</dbReference>
<dbReference type="OrthoDB" id="189997at2759"/>
<dbReference type="GO" id="GO:0008270">
    <property type="term" value="F:zinc ion binding"/>
    <property type="evidence" value="ECO:0007669"/>
    <property type="project" value="InterPro"/>
</dbReference>
<dbReference type="Pfam" id="PF00172">
    <property type="entry name" value="Zn_clus"/>
    <property type="match status" value="1"/>
</dbReference>
<evidence type="ECO:0000313" key="6">
    <source>
        <dbReference type="Proteomes" id="UP000094455"/>
    </source>
</evidence>
<proteinExistence type="predicted"/>
<keyword evidence="6" id="KW-1185">Reference proteome</keyword>
<evidence type="ECO:0000313" key="5">
    <source>
        <dbReference type="EMBL" id="ODQ49434.1"/>
    </source>
</evidence>
<organism evidence="5 6">
    <name type="scientific">Pichia membranifaciens NRRL Y-2026</name>
    <dbReference type="NCBI Taxonomy" id="763406"/>
    <lineage>
        <taxon>Eukaryota</taxon>
        <taxon>Fungi</taxon>
        <taxon>Dikarya</taxon>
        <taxon>Ascomycota</taxon>
        <taxon>Saccharomycotina</taxon>
        <taxon>Pichiomycetes</taxon>
        <taxon>Pichiales</taxon>
        <taxon>Pichiaceae</taxon>
        <taxon>Pichia</taxon>
    </lineage>
</organism>
<dbReference type="InterPro" id="IPR036864">
    <property type="entry name" value="Zn2-C6_fun-type_DNA-bd_sf"/>
</dbReference>
<evidence type="ECO:0000256" key="3">
    <source>
        <dbReference type="SAM" id="MobiDB-lite"/>
    </source>
</evidence>
<dbReference type="Gene3D" id="4.10.240.10">
    <property type="entry name" value="Zn(2)-C6 fungal-type DNA-binding domain"/>
    <property type="match status" value="1"/>
</dbReference>
<feature type="region of interest" description="Disordered" evidence="3">
    <location>
        <begin position="46"/>
        <end position="65"/>
    </location>
</feature>
<feature type="compositionally biased region" description="Polar residues" evidence="3">
    <location>
        <begin position="1"/>
        <end position="30"/>
    </location>
</feature>
<dbReference type="InterPro" id="IPR007219">
    <property type="entry name" value="XnlR_reg_dom"/>
</dbReference>
<reference evidence="5 6" key="1">
    <citation type="journal article" date="2016" name="Proc. Natl. Acad. Sci. U.S.A.">
        <title>Comparative genomics of biotechnologically important yeasts.</title>
        <authorList>
            <person name="Riley R."/>
            <person name="Haridas S."/>
            <person name="Wolfe K.H."/>
            <person name="Lopes M.R."/>
            <person name="Hittinger C.T."/>
            <person name="Goeker M."/>
            <person name="Salamov A.A."/>
            <person name="Wisecaver J.H."/>
            <person name="Long T.M."/>
            <person name="Calvey C.H."/>
            <person name="Aerts A.L."/>
            <person name="Barry K.W."/>
            <person name="Choi C."/>
            <person name="Clum A."/>
            <person name="Coughlan A.Y."/>
            <person name="Deshpande S."/>
            <person name="Douglass A.P."/>
            <person name="Hanson S.J."/>
            <person name="Klenk H.-P."/>
            <person name="LaButti K.M."/>
            <person name="Lapidus A."/>
            <person name="Lindquist E.A."/>
            <person name="Lipzen A.M."/>
            <person name="Meier-Kolthoff J.P."/>
            <person name="Ohm R.A."/>
            <person name="Otillar R.P."/>
            <person name="Pangilinan J.L."/>
            <person name="Peng Y."/>
            <person name="Rokas A."/>
            <person name="Rosa C.A."/>
            <person name="Scheuner C."/>
            <person name="Sibirny A.A."/>
            <person name="Slot J.C."/>
            <person name="Stielow J.B."/>
            <person name="Sun H."/>
            <person name="Kurtzman C.P."/>
            <person name="Blackwell M."/>
            <person name="Grigoriev I.V."/>
            <person name="Jeffries T.W."/>
        </authorList>
    </citation>
    <scope>NUCLEOTIDE SEQUENCE [LARGE SCALE GENOMIC DNA]</scope>
    <source>
        <strain evidence="5 6">NRRL Y-2026</strain>
    </source>
</reference>
<protein>
    <recommendedName>
        <fullName evidence="4">Zn(2)-C6 fungal-type domain-containing protein</fullName>
    </recommendedName>
</protein>
<dbReference type="SMART" id="SM00066">
    <property type="entry name" value="GAL4"/>
    <property type="match status" value="1"/>
</dbReference>